<dbReference type="GO" id="GO:0030261">
    <property type="term" value="P:chromosome condensation"/>
    <property type="evidence" value="ECO:0007669"/>
    <property type="project" value="TreeGrafter"/>
</dbReference>
<comment type="caution">
    <text evidence="6">The sequence shown here is derived from an EMBL/GenBank/DDBJ whole genome shotgun (WGS) entry which is preliminary data.</text>
</comment>
<organism evidence="6 7">
    <name type="scientific">Sesamum angolense</name>
    <dbReference type="NCBI Taxonomy" id="2727404"/>
    <lineage>
        <taxon>Eukaryota</taxon>
        <taxon>Viridiplantae</taxon>
        <taxon>Streptophyta</taxon>
        <taxon>Embryophyta</taxon>
        <taxon>Tracheophyta</taxon>
        <taxon>Spermatophyta</taxon>
        <taxon>Magnoliopsida</taxon>
        <taxon>eudicotyledons</taxon>
        <taxon>Gunneridae</taxon>
        <taxon>Pentapetalae</taxon>
        <taxon>asterids</taxon>
        <taxon>lamiids</taxon>
        <taxon>Lamiales</taxon>
        <taxon>Pedaliaceae</taxon>
        <taxon>Sesamum</taxon>
    </lineage>
</organism>
<dbReference type="CDD" id="cd00073">
    <property type="entry name" value="H15"/>
    <property type="match status" value="1"/>
</dbReference>
<feature type="region of interest" description="Disordered" evidence="4">
    <location>
        <begin position="152"/>
        <end position="225"/>
    </location>
</feature>
<feature type="region of interest" description="Disordered" evidence="4">
    <location>
        <begin position="944"/>
        <end position="995"/>
    </location>
</feature>
<evidence type="ECO:0000256" key="2">
    <source>
        <dbReference type="ARBA" id="ARBA00023125"/>
    </source>
</evidence>
<feature type="compositionally biased region" description="Pro residues" evidence="4">
    <location>
        <begin position="1"/>
        <end position="14"/>
    </location>
</feature>
<dbReference type="GO" id="GO:0045910">
    <property type="term" value="P:negative regulation of DNA recombination"/>
    <property type="evidence" value="ECO:0007669"/>
    <property type="project" value="TreeGrafter"/>
</dbReference>
<keyword evidence="7" id="KW-1185">Reference proteome</keyword>
<keyword evidence="2" id="KW-0238">DNA-binding</keyword>
<feature type="region of interest" description="Disordered" evidence="4">
    <location>
        <begin position="1"/>
        <end position="20"/>
    </location>
</feature>
<evidence type="ECO:0000313" key="7">
    <source>
        <dbReference type="Proteomes" id="UP001289374"/>
    </source>
</evidence>
<reference evidence="6" key="2">
    <citation type="journal article" date="2024" name="Plant">
        <title>Genomic evolution and insights into agronomic trait innovations of Sesamum species.</title>
        <authorList>
            <person name="Miao H."/>
            <person name="Wang L."/>
            <person name="Qu L."/>
            <person name="Liu H."/>
            <person name="Sun Y."/>
            <person name="Le M."/>
            <person name="Wang Q."/>
            <person name="Wei S."/>
            <person name="Zheng Y."/>
            <person name="Lin W."/>
            <person name="Duan Y."/>
            <person name="Cao H."/>
            <person name="Xiong S."/>
            <person name="Wang X."/>
            <person name="Wei L."/>
            <person name="Li C."/>
            <person name="Ma Q."/>
            <person name="Ju M."/>
            <person name="Zhao R."/>
            <person name="Li G."/>
            <person name="Mu C."/>
            <person name="Tian Q."/>
            <person name="Mei H."/>
            <person name="Zhang T."/>
            <person name="Gao T."/>
            <person name="Zhang H."/>
        </authorList>
    </citation>
    <scope>NUCLEOTIDE SEQUENCE</scope>
    <source>
        <strain evidence="6">K16</strain>
    </source>
</reference>
<dbReference type="SUPFAM" id="SSF46785">
    <property type="entry name" value="Winged helix' DNA-binding domain"/>
    <property type="match status" value="1"/>
</dbReference>
<dbReference type="GO" id="GO:0006334">
    <property type="term" value="P:nucleosome assembly"/>
    <property type="evidence" value="ECO:0007669"/>
    <property type="project" value="InterPro"/>
</dbReference>
<protein>
    <recommendedName>
        <fullName evidence="5">H15 domain-containing protein</fullName>
    </recommendedName>
</protein>
<dbReference type="Pfam" id="PF00538">
    <property type="entry name" value="Linker_histone"/>
    <property type="match status" value="1"/>
</dbReference>
<accession>A0AAE2C5F8</accession>
<feature type="compositionally biased region" description="Basic and acidic residues" evidence="4">
    <location>
        <begin position="944"/>
        <end position="968"/>
    </location>
</feature>
<dbReference type="GO" id="GO:0000786">
    <property type="term" value="C:nucleosome"/>
    <property type="evidence" value="ECO:0007669"/>
    <property type="project" value="InterPro"/>
</dbReference>
<dbReference type="GO" id="GO:0003690">
    <property type="term" value="F:double-stranded DNA binding"/>
    <property type="evidence" value="ECO:0007669"/>
    <property type="project" value="TreeGrafter"/>
</dbReference>
<dbReference type="InterPro" id="IPR005818">
    <property type="entry name" value="Histone_H1/H5_H15"/>
</dbReference>
<dbReference type="GO" id="GO:0031492">
    <property type="term" value="F:nucleosomal DNA binding"/>
    <property type="evidence" value="ECO:0007669"/>
    <property type="project" value="TreeGrafter"/>
</dbReference>
<feature type="compositionally biased region" description="Basic residues" evidence="4">
    <location>
        <begin position="199"/>
        <end position="225"/>
    </location>
</feature>
<dbReference type="AlphaFoldDB" id="A0AAE2C5F8"/>
<proteinExistence type="predicted"/>
<dbReference type="GO" id="GO:0005730">
    <property type="term" value="C:nucleolus"/>
    <property type="evidence" value="ECO:0007669"/>
    <property type="project" value="TreeGrafter"/>
</dbReference>
<evidence type="ECO:0000256" key="1">
    <source>
        <dbReference type="ARBA" id="ARBA00004123"/>
    </source>
</evidence>
<dbReference type="InterPro" id="IPR036388">
    <property type="entry name" value="WH-like_DNA-bd_sf"/>
</dbReference>
<evidence type="ECO:0000256" key="3">
    <source>
        <dbReference type="ARBA" id="ARBA00023242"/>
    </source>
</evidence>
<dbReference type="PANTHER" id="PTHR11467">
    <property type="entry name" value="HISTONE H1"/>
    <property type="match status" value="1"/>
</dbReference>
<feature type="compositionally biased region" description="Basic and acidic residues" evidence="4">
    <location>
        <begin position="385"/>
        <end position="395"/>
    </location>
</feature>
<gene>
    <name evidence="6" type="ORF">Sango_0043100</name>
</gene>
<dbReference type="SMART" id="SM00526">
    <property type="entry name" value="H15"/>
    <property type="match status" value="1"/>
</dbReference>
<dbReference type="InterPro" id="IPR036390">
    <property type="entry name" value="WH_DNA-bd_sf"/>
</dbReference>
<feature type="region of interest" description="Disordered" evidence="4">
    <location>
        <begin position="361"/>
        <end position="420"/>
    </location>
</feature>
<feature type="region of interest" description="Disordered" evidence="4">
    <location>
        <begin position="577"/>
        <end position="616"/>
    </location>
</feature>
<sequence length="995" mass="112576">MDSPRPPASPPPPATTTATGNHHALDNLKSLLMKCAIASTPAKSLTLPQKTFIEKRIQDFFPTIHTPDHPPYAWMIENAIKQMNEEGGSNEEAISKFILEEYHDLPWSHAALLKHHLKQLSESGNLVEVHGGCYLIGKASITLNRTSKRTPTLMYMNSPSPSLSLSYSPSPSPSSSSSSSSTYESSSSSSSSHSFSVKGKGRKRNKKNHKRTWSQRRKQSARGIKIHHKYKEVRRRGRGRASYDQPCEESMMTEVHVSQAEDEVCMGSKEAMKMQYIIVENEVTDEDILGNQDSIDVEGQVDQSATVIEIEPVEQEYIVNEEIIETLQQEKVDSGDDIFIPSTIPWSCGEKLINEQGSEKVGIHERSIHSKHTPPTGSRQRRSCKREMQMRENGKTMELQGATEREAVMGEEKRKKEEQSQLQEGQCYRRSTEVCIINDENMVPEWLTCEFPPAVKVNMMEEEIGHVGQVEPHEEDTLDKLIEEVYMELIEAAEIQDLMVDDESARGNIQRVEHYQVQVNHDSVSVEGEAEPSTMVIEVEPQQQDNIVSLENIGTEQQNVGGDTSPRPHATSCWKTPISMPGQEQGSKRIAVQKRSIQSKHTPHTGRRRGRPRKRGLQIEETGELMELLEATATGALMEENKLDTGEQNQSKESLNKQIEIQDHAEGMQHHKINQQIAADQVYEINDVEPQEQECKFTDDLNEQQIQEISFGRPPGAKVVSEQNLLEGDQGSCIEEQNHAQIQLQENEGATAGLILLKEDKDESVNGLNHKTGIQDVISEKTSKHQASTRCNVDPQNGEYHVDDYLREQQLGGNEHSRNPILKEVIRKQGQQLVIGEQQKQESNVIQQQDQLKEGQAEVTEEESISEGDCPLIEEETHIKKSFEVLETQNLQIEQPEAITEQNQPEELHCIFVYRGQKENDAFKHCDQLRKLEKENNEEICHSGKTQADEHPHKQQNEDQIKQTEHITRSFSEQPVAIAEHDRPMEESERMGTGH</sequence>
<comment type="subcellular location">
    <subcellularLocation>
        <location evidence="1">Nucleus</location>
    </subcellularLocation>
</comment>
<name>A0AAE2C5F8_9LAMI</name>
<dbReference type="PANTHER" id="PTHR11467:SF109">
    <property type="entry name" value="H15 DOMAIN-CONTAINING PROTEIN"/>
    <property type="match status" value="1"/>
</dbReference>
<dbReference type="EMBL" id="JACGWL010000001">
    <property type="protein sequence ID" value="KAK4409701.1"/>
    <property type="molecule type" value="Genomic_DNA"/>
</dbReference>
<evidence type="ECO:0000313" key="6">
    <source>
        <dbReference type="EMBL" id="KAK4409701.1"/>
    </source>
</evidence>
<feature type="compositionally biased region" description="Basic and acidic residues" evidence="4">
    <location>
        <begin position="403"/>
        <end position="419"/>
    </location>
</feature>
<reference evidence="6" key="1">
    <citation type="submission" date="2020-06" db="EMBL/GenBank/DDBJ databases">
        <authorList>
            <person name="Li T."/>
            <person name="Hu X."/>
            <person name="Zhang T."/>
            <person name="Song X."/>
            <person name="Zhang H."/>
            <person name="Dai N."/>
            <person name="Sheng W."/>
            <person name="Hou X."/>
            <person name="Wei L."/>
        </authorList>
    </citation>
    <scope>NUCLEOTIDE SEQUENCE</scope>
    <source>
        <strain evidence="6">K16</strain>
        <tissue evidence="6">Leaf</tissue>
    </source>
</reference>
<dbReference type="PROSITE" id="PS51504">
    <property type="entry name" value="H15"/>
    <property type="match status" value="1"/>
</dbReference>
<dbReference type="Gene3D" id="1.10.10.10">
    <property type="entry name" value="Winged helix-like DNA-binding domain superfamily/Winged helix DNA-binding domain"/>
    <property type="match status" value="1"/>
</dbReference>
<keyword evidence="3" id="KW-0539">Nucleus</keyword>
<feature type="domain" description="H15" evidence="5">
    <location>
        <begin position="68"/>
        <end position="138"/>
    </location>
</feature>
<feature type="compositionally biased region" description="Basic residues" evidence="4">
    <location>
        <begin position="597"/>
        <end position="616"/>
    </location>
</feature>
<dbReference type="Proteomes" id="UP001289374">
    <property type="component" value="Unassembled WGS sequence"/>
</dbReference>
<evidence type="ECO:0000256" key="4">
    <source>
        <dbReference type="SAM" id="MobiDB-lite"/>
    </source>
</evidence>
<feature type="compositionally biased region" description="Low complexity" evidence="4">
    <location>
        <begin position="158"/>
        <end position="198"/>
    </location>
</feature>
<evidence type="ECO:0000259" key="5">
    <source>
        <dbReference type="PROSITE" id="PS51504"/>
    </source>
</evidence>
<feature type="compositionally biased region" description="Basic and acidic residues" evidence="4">
    <location>
        <begin position="979"/>
        <end position="995"/>
    </location>
</feature>